<dbReference type="Proteomes" id="UP000053201">
    <property type="component" value="Unassembled WGS sequence"/>
</dbReference>
<dbReference type="Pfam" id="PF08883">
    <property type="entry name" value="DOPA_dioxygen"/>
    <property type="match status" value="1"/>
</dbReference>
<dbReference type="GeneID" id="27685341"/>
<name>A0A0L0HT28_SPIPD</name>
<dbReference type="RefSeq" id="XP_016612302.1">
    <property type="nucleotide sequence ID" value="XM_016750013.1"/>
</dbReference>
<dbReference type="VEuPathDB" id="FungiDB:SPPG_01691"/>
<keyword evidence="2" id="KW-1185">Reference proteome</keyword>
<dbReference type="OMA" id="PWPIYLD"/>
<reference evidence="1 2" key="1">
    <citation type="submission" date="2009-08" db="EMBL/GenBank/DDBJ databases">
        <title>The Genome Sequence of Spizellomyces punctatus strain DAOM BR117.</title>
        <authorList>
            <consortium name="The Broad Institute Genome Sequencing Platform"/>
            <person name="Russ C."/>
            <person name="Cuomo C."/>
            <person name="Shea T."/>
            <person name="Young S.K."/>
            <person name="Zeng Q."/>
            <person name="Koehrsen M."/>
            <person name="Haas B."/>
            <person name="Borodovsky M."/>
            <person name="Guigo R."/>
            <person name="Alvarado L."/>
            <person name="Berlin A."/>
            <person name="Bochicchio J."/>
            <person name="Borenstein D."/>
            <person name="Chapman S."/>
            <person name="Chen Z."/>
            <person name="Engels R."/>
            <person name="Freedman E."/>
            <person name="Gellesch M."/>
            <person name="Goldberg J."/>
            <person name="Griggs A."/>
            <person name="Gujja S."/>
            <person name="Heiman D."/>
            <person name="Hepburn T."/>
            <person name="Howarth C."/>
            <person name="Jen D."/>
            <person name="Larson L."/>
            <person name="Lewis B."/>
            <person name="Mehta T."/>
            <person name="Park D."/>
            <person name="Pearson M."/>
            <person name="Roberts A."/>
            <person name="Saif S."/>
            <person name="Shenoy N."/>
            <person name="Sisk P."/>
            <person name="Stolte C."/>
            <person name="Sykes S."/>
            <person name="Thomson T."/>
            <person name="Walk T."/>
            <person name="White J."/>
            <person name="Yandava C."/>
            <person name="Burger G."/>
            <person name="Gray M.W."/>
            <person name="Holland P.W.H."/>
            <person name="King N."/>
            <person name="Lang F.B.F."/>
            <person name="Roger A.J."/>
            <person name="Ruiz-Trillo I."/>
            <person name="Lander E."/>
            <person name="Nusbaum C."/>
        </authorList>
    </citation>
    <scope>NUCLEOTIDE SEQUENCE [LARGE SCALE GENOMIC DNA]</scope>
    <source>
        <strain evidence="1 2">DAOM BR117</strain>
    </source>
</reference>
<dbReference type="PANTHER" id="PTHR36423">
    <property type="entry name" value="AFR070WP"/>
    <property type="match status" value="1"/>
</dbReference>
<protein>
    <recommendedName>
        <fullName evidence="3">DOPA 4,5-dioxygenase</fullName>
    </recommendedName>
</protein>
<dbReference type="SUPFAM" id="SSF143410">
    <property type="entry name" value="DOPA-like"/>
    <property type="match status" value="1"/>
</dbReference>
<dbReference type="OrthoDB" id="9970095at2759"/>
<sequence length="195" mass="22160">MGASASADRSAVSDHPVMVEKSVTKSARMATNEVTFNTVPHRVLQPSSPLTLPEEAEEIKEFHFHIYWITSDRNAHDKAMALRQRILELVDAGFFKVVPLSTVNEIPRGPHPVGSYEVWVPFEYFARFYSWVSLHRTPDVSILIHPLTKEEIKDHTYRATFMGPSMPLNLNALSEKLDHVPLQYPELGFGYSARK</sequence>
<evidence type="ECO:0000313" key="1">
    <source>
        <dbReference type="EMBL" id="KND04263.1"/>
    </source>
</evidence>
<organism evidence="1 2">
    <name type="scientific">Spizellomyces punctatus (strain DAOM BR117)</name>
    <dbReference type="NCBI Taxonomy" id="645134"/>
    <lineage>
        <taxon>Eukaryota</taxon>
        <taxon>Fungi</taxon>
        <taxon>Fungi incertae sedis</taxon>
        <taxon>Chytridiomycota</taxon>
        <taxon>Chytridiomycota incertae sedis</taxon>
        <taxon>Chytridiomycetes</taxon>
        <taxon>Spizellomycetales</taxon>
        <taxon>Spizellomycetaceae</taxon>
        <taxon>Spizellomyces</taxon>
    </lineage>
</organism>
<accession>A0A0L0HT28</accession>
<dbReference type="AlphaFoldDB" id="A0A0L0HT28"/>
<proteinExistence type="predicted"/>
<dbReference type="InParanoid" id="A0A0L0HT28"/>
<dbReference type="EMBL" id="KQ257451">
    <property type="protein sequence ID" value="KND04263.1"/>
    <property type="molecule type" value="Genomic_DNA"/>
</dbReference>
<dbReference type="InterPro" id="IPR014980">
    <property type="entry name" value="DOPA_dioxygen"/>
</dbReference>
<evidence type="ECO:0000313" key="2">
    <source>
        <dbReference type="Proteomes" id="UP000053201"/>
    </source>
</evidence>
<dbReference type="InterPro" id="IPR023389">
    <property type="entry name" value="DOPA-like_sf"/>
</dbReference>
<dbReference type="PANTHER" id="PTHR36423:SF2">
    <property type="entry name" value="AFR070WP"/>
    <property type="match status" value="1"/>
</dbReference>
<dbReference type="Gene3D" id="3.30.70.1240">
    <property type="entry name" value="DOPA-like domains"/>
    <property type="match status" value="1"/>
</dbReference>
<evidence type="ECO:0008006" key="3">
    <source>
        <dbReference type="Google" id="ProtNLM"/>
    </source>
</evidence>
<gene>
    <name evidence="1" type="ORF">SPPG_01691</name>
</gene>